<evidence type="ECO:0000313" key="9">
    <source>
        <dbReference type="Proteomes" id="UP000694700"/>
    </source>
</evidence>
<dbReference type="Gene3D" id="2.60.120.380">
    <property type="match status" value="1"/>
</dbReference>
<protein>
    <submittedName>
        <fullName evidence="8">Si:ch211-202f3.3</fullName>
    </submittedName>
</protein>
<dbReference type="InterPro" id="IPR001300">
    <property type="entry name" value="Peptidase_C2_calpain_cat"/>
</dbReference>
<dbReference type="InterPro" id="IPR033883">
    <property type="entry name" value="C2_III"/>
</dbReference>
<evidence type="ECO:0000256" key="5">
    <source>
        <dbReference type="PIRSR" id="PIRSR622684-1"/>
    </source>
</evidence>
<dbReference type="SUPFAM" id="SSF54001">
    <property type="entry name" value="Cysteine proteinases"/>
    <property type="match status" value="1"/>
</dbReference>
<dbReference type="InterPro" id="IPR022683">
    <property type="entry name" value="Calpain_III"/>
</dbReference>
<evidence type="ECO:0000256" key="4">
    <source>
        <dbReference type="ARBA" id="ARBA00022807"/>
    </source>
</evidence>
<accession>A0A8C1XDK0</accession>
<keyword evidence="2" id="KW-0645">Protease</keyword>
<dbReference type="InterPro" id="IPR036213">
    <property type="entry name" value="Calpain_III_sf"/>
</dbReference>
<comment type="similarity">
    <text evidence="1">Belongs to the peptidase C2 family.</text>
</comment>
<dbReference type="GO" id="GO:0006508">
    <property type="term" value="P:proteolysis"/>
    <property type="evidence" value="ECO:0007669"/>
    <property type="project" value="UniProtKB-KW"/>
</dbReference>
<keyword evidence="3" id="KW-0378">Hydrolase</keyword>
<dbReference type="InterPro" id="IPR038765">
    <property type="entry name" value="Papain-like_cys_pep_sf"/>
</dbReference>
<dbReference type="GO" id="GO:0004198">
    <property type="term" value="F:calcium-dependent cysteine-type endopeptidase activity"/>
    <property type="evidence" value="ECO:0007669"/>
    <property type="project" value="InterPro"/>
</dbReference>
<feature type="active site" evidence="5">
    <location>
        <position position="105"/>
    </location>
</feature>
<organism evidence="8 9">
    <name type="scientific">Cyprinus carpio</name>
    <name type="common">Common carp</name>
    <dbReference type="NCBI Taxonomy" id="7962"/>
    <lineage>
        <taxon>Eukaryota</taxon>
        <taxon>Metazoa</taxon>
        <taxon>Chordata</taxon>
        <taxon>Craniata</taxon>
        <taxon>Vertebrata</taxon>
        <taxon>Euteleostomi</taxon>
        <taxon>Actinopterygii</taxon>
        <taxon>Neopterygii</taxon>
        <taxon>Teleostei</taxon>
        <taxon>Ostariophysi</taxon>
        <taxon>Cypriniformes</taxon>
        <taxon>Cyprinidae</taxon>
        <taxon>Cyprininae</taxon>
        <taxon>Cyprinus</taxon>
    </lineage>
</organism>
<dbReference type="CDD" id="cd00214">
    <property type="entry name" value="Calpain_III"/>
    <property type="match status" value="1"/>
</dbReference>
<feature type="active site" evidence="5">
    <location>
        <position position="258"/>
    </location>
</feature>
<dbReference type="SMART" id="SM00230">
    <property type="entry name" value="CysPc"/>
    <property type="match status" value="1"/>
</dbReference>
<evidence type="ECO:0000256" key="3">
    <source>
        <dbReference type="ARBA" id="ARBA00022801"/>
    </source>
</evidence>
<evidence type="ECO:0000259" key="7">
    <source>
        <dbReference type="PROSITE" id="PS50203"/>
    </source>
</evidence>
<dbReference type="Proteomes" id="UP000694700">
    <property type="component" value="Unplaced"/>
</dbReference>
<dbReference type="PROSITE" id="PS50203">
    <property type="entry name" value="CALPAIN_CAT"/>
    <property type="match status" value="1"/>
</dbReference>
<dbReference type="PROSITE" id="PS00139">
    <property type="entry name" value="THIOL_PROTEASE_CYS"/>
    <property type="match status" value="1"/>
</dbReference>
<name>A0A8C1XDK0_CYPCA</name>
<evidence type="ECO:0000313" key="8">
    <source>
        <dbReference type="Ensembl" id="ENSCCRP00015078372.1"/>
    </source>
</evidence>
<proteinExistence type="inferred from homology"/>
<sequence length="467" mass="54001">MPPPVVPHGMCLKVVNDRNMKGGMGSETNPLKFMDQDYNFLQDYCLKTRQRFVDEFFPPDARSIGEGLLKPEVMAKVEWIRPTVSEFIVQRVSRFDYAQGNVGNCWFLASVGALTFQNKLLHKVVPDGQSFSHNYTGLFHFRFWRFGKWYDVVIDDKLPTIGRQLIFVKSKTYNEFWPALLEKAYAKVCGSYSDMHTGRVSEALLDFTGGVHMHYELKTAPTDLWEIMYRAYQSEVLMGCETPPGNETRLPNGIVLGHAYTVTKVYQVRLHKIKSQHGSSLKIHFLRQQIMMSMKDFLRTFDNMDICCTCPDFLEGKSACHWVSKYHHGSWVSGSTDGGCMNHLDTFCKNPQFWLRVNELEKACEQGQNNVLVSLIQKPDKRHRRRVAHHGIGFYVFAMRSEGRFGSSFFYKRTPVVTSGPFQDARQVMKFFRLEPGEYLIIPSTYYPRKSAEFILSIFCKNEIHIQ</sequence>
<dbReference type="PANTHER" id="PTHR10183">
    <property type="entry name" value="CALPAIN"/>
    <property type="match status" value="1"/>
</dbReference>
<feature type="domain" description="Calpain catalytic" evidence="7">
    <location>
        <begin position="51"/>
        <end position="360"/>
    </location>
</feature>
<comment type="caution">
    <text evidence="6">Lacks conserved residue(s) required for the propagation of feature annotation.</text>
</comment>
<dbReference type="PANTHER" id="PTHR10183:SF302">
    <property type="entry name" value="CALPAIN-14"/>
    <property type="match status" value="1"/>
</dbReference>
<dbReference type="InterPro" id="IPR000169">
    <property type="entry name" value="Pept_cys_AS"/>
</dbReference>
<evidence type="ECO:0000256" key="2">
    <source>
        <dbReference type="ARBA" id="ARBA00022670"/>
    </source>
</evidence>
<dbReference type="Pfam" id="PF00648">
    <property type="entry name" value="Peptidase_C2"/>
    <property type="match status" value="1"/>
</dbReference>
<dbReference type="Pfam" id="PF01067">
    <property type="entry name" value="Calpain_III"/>
    <property type="match status" value="1"/>
</dbReference>
<evidence type="ECO:0000256" key="1">
    <source>
        <dbReference type="ARBA" id="ARBA00007623"/>
    </source>
</evidence>
<dbReference type="Gene3D" id="3.90.70.10">
    <property type="entry name" value="Cysteine proteinases"/>
    <property type="match status" value="1"/>
</dbReference>
<dbReference type="PRINTS" id="PR00704">
    <property type="entry name" value="CALPAIN"/>
</dbReference>
<reference evidence="8" key="1">
    <citation type="submission" date="2025-08" db="UniProtKB">
        <authorList>
            <consortium name="Ensembl"/>
        </authorList>
    </citation>
    <scope>IDENTIFICATION</scope>
</reference>
<evidence type="ECO:0000256" key="6">
    <source>
        <dbReference type="PROSITE-ProRule" id="PRU00239"/>
    </source>
</evidence>
<dbReference type="CDD" id="cd00044">
    <property type="entry name" value="CysPc"/>
    <property type="match status" value="1"/>
</dbReference>
<dbReference type="SUPFAM" id="SSF49758">
    <property type="entry name" value="Calpain large subunit, middle domain (domain III)"/>
    <property type="match status" value="1"/>
</dbReference>
<dbReference type="Ensembl" id="ENSCCRT00015080943.1">
    <property type="protein sequence ID" value="ENSCCRP00015078372.1"/>
    <property type="gene ID" value="ENSCCRG00015031740.1"/>
</dbReference>
<keyword evidence="4" id="KW-0788">Thiol protease</keyword>
<dbReference type="SMART" id="SM00720">
    <property type="entry name" value="calpain_III"/>
    <property type="match status" value="1"/>
</dbReference>
<dbReference type="GO" id="GO:0005737">
    <property type="term" value="C:cytoplasm"/>
    <property type="evidence" value="ECO:0007669"/>
    <property type="project" value="TreeGrafter"/>
</dbReference>
<dbReference type="AlphaFoldDB" id="A0A8C1XDK0"/>
<dbReference type="InterPro" id="IPR022682">
    <property type="entry name" value="Calpain_domain_III"/>
</dbReference>
<dbReference type="InterPro" id="IPR022684">
    <property type="entry name" value="Calpain_cysteine_protease"/>
</dbReference>